<dbReference type="InterPro" id="IPR003658">
    <property type="entry name" value="Anti-sigma_ant"/>
</dbReference>
<reference evidence="4" key="1">
    <citation type="submission" date="2020-11" db="EMBL/GenBank/DDBJ databases">
        <title>Sequencing the genomes of 1000 actinobacteria strains.</title>
        <authorList>
            <person name="Klenk H.-P."/>
        </authorList>
    </citation>
    <scope>NUCLEOTIDE SEQUENCE</scope>
    <source>
        <strain evidence="4">DSM 43175</strain>
    </source>
</reference>
<dbReference type="EMBL" id="JADOUA010000001">
    <property type="protein sequence ID" value="MBG6089182.1"/>
    <property type="molecule type" value="Genomic_DNA"/>
</dbReference>
<dbReference type="Pfam" id="PF13466">
    <property type="entry name" value="STAS_2"/>
    <property type="match status" value="1"/>
</dbReference>
<evidence type="ECO:0000256" key="2">
    <source>
        <dbReference type="RuleBase" id="RU003749"/>
    </source>
</evidence>
<dbReference type="PANTHER" id="PTHR33495">
    <property type="entry name" value="ANTI-SIGMA FACTOR ANTAGONIST TM_1081-RELATED-RELATED"/>
    <property type="match status" value="1"/>
</dbReference>
<proteinExistence type="inferred from homology"/>
<dbReference type="InterPro" id="IPR002645">
    <property type="entry name" value="STAS_dom"/>
</dbReference>
<evidence type="ECO:0000259" key="3">
    <source>
        <dbReference type="PROSITE" id="PS50801"/>
    </source>
</evidence>
<dbReference type="AlphaFoldDB" id="A0A931DH47"/>
<comment type="similarity">
    <text evidence="1 2">Belongs to the anti-sigma-factor antagonist family.</text>
</comment>
<comment type="caution">
    <text evidence="4">The sequence shown here is derived from an EMBL/GenBank/DDBJ whole genome shotgun (WGS) entry which is preliminary data.</text>
</comment>
<organism evidence="4 5">
    <name type="scientific">Actinomadura viridis</name>
    <dbReference type="NCBI Taxonomy" id="58110"/>
    <lineage>
        <taxon>Bacteria</taxon>
        <taxon>Bacillati</taxon>
        <taxon>Actinomycetota</taxon>
        <taxon>Actinomycetes</taxon>
        <taxon>Streptosporangiales</taxon>
        <taxon>Thermomonosporaceae</taxon>
        <taxon>Actinomadura</taxon>
    </lineage>
</organism>
<dbReference type="Proteomes" id="UP000614047">
    <property type="component" value="Unassembled WGS sequence"/>
</dbReference>
<protein>
    <recommendedName>
        <fullName evidence="2">Anti-sigma factor antagonist</fullName>
    </recommendedName>
</protein>
<keyword evidence="5" id="KW-1185">Reference proteome</keyword>
<accession>A0A931DH47</accession>
<gene>
    <name evidence="4" type="ORF">IW256_003295</name>
</gene>
<dbReference type="SUPFAM" id="SSF52091">
    <property type="entry name" value="SpoIIaa-like"/>
    <property type="match status" value="1"/>
</dbReference>
<name>A0A931DH47_9ACTN</name>
<dbReference type="InterPro" id="IPR036513">
    <property type="entry name" value="STAS_dom_sf"/>
</dbReference>
<dbReference type="NCBIfam" id="TIGR00377">
    <property type="entry name" value="ant_ant_sig"/>
    <property type="match status" value="1"/>
</dbReference>
<dbReference type="InterPro" id="IPR058548">
    <property type="entry name" value="MlaB-like_STAS"/>
</dbReference>
<sequence length="126" mass="12895">MKRTTGRARGGGPDGPWFRASVDRVGGSVTGVSARGDLDMATAGAFGTVLAGLISTRRPNVVIDASELRFCDSAGLAVLELAGDLAEACGGLVTLVGVRPLVARVLRITGLDRRFLFPGPSARATG</sequence>
<dbReference type="CDD" id="cd07043">
    <property type="entry name" value="STAS_anti-anti-sigma_factors"/>
    <property type="match status" value="1"/>
</dbReference>
<dbReference type="PROSITE" id="PS50801">
    <property type="entry name" value="STAS"/>
    <property type="match status" value="1"/>
</dbReference>
<evidence type="ECO:0000256" key="1">
    <source>
        <dbReference type="ARBA" id="ARBA00009013"/>
    </source>
</evidence>
<feature type="domain" description="STAS" evidence="3">
    <location>
        <begin position="32"/>
        <end position="126"/>
    </location>
</feature>
<dbReference type="PANTHER" id="PTHR33495:SF2">
    <property type="entry name" value="ANTI-SIGMA FACTOR ANTAGONIST TM_1081-RELATED"/>
    <property type="match status" value="1"/>
</dbReference>
<evidence type="ECO:0000313" key="5">
    <source>
        <dbReference type="Proteomes" id="UP000614047"/>
    </source>
</evidence>
<dbReference type="RefSeq" id="WP_197011818.1">
    <property type="nucleotide sequence ID" value="NZ_BAABES010000004.1"/>
</dbReference>
<dbReference type="Gene3D" id="3.30.750.24">
    <property type="entry name" value="STAS domain"/>
    <property type="match status" value="1"/>
</dbReference>
<evidence type="ECO:0000313" key="4">
    <source>
        <dbReference type="EMBL" id="MBG6089182.1"/>
    </source>
</evidence>
<dbReference type="GO" id="GO:0043856">
    <property type="term" value="F:anti-sigma factor antagonist activity"/>
    <property type="evidence" value="ECO:0007669"/>
    <property type="project" value="InterPro"/>
</dbReference>